<accession>A0A1I2F7T8</accession>
<evidence type="ECO:0000313" key="3">
    <source>
        <dbReference type="Proteomes" id="UP000199645"/>
    </source>
</evidence>
<dbReference type="InterPro" id="IPR016181">
    <property type="entry name" value="Acyl_CoA_acyltransferase"/>
</dbReference>
<evidence type="ECO:0000313" key="2">
    <source>
        <dbReference type="EMBL" id="SFF00686.1"/>
    </source>
</evidence>
<name>A0A1I2F7T8_9ACTN</name>
<dbReference type="AlphaFoldDB" id="A0A1I2F7T8"/>
<evidence type="ECO:0000259" key="1">
    <source>
        <dbReference type="PROSITE" id="PS51729"/>
    </source>
</evidence>
<dbReference type="Proteomes" id="UP000199645">
    <property type="component" value="Unassembled WGS sequence"/>
</dbReference>
<dbReference type="EMBL" id="FONV01000005">
    <property type="protein sequence ID" value="SFF00686.1"/>
    <property type="molecule type" value="Genomic_DNA"/>
</dbReference>
<dbReference type="PANTHER" id="PTHR31435">
    <property type="entry name" value="PROTEIN NATD1"/>
    <property type="match status" value="1"/>
</dbReference>
<dbReference type="SUPFAM" id="SSF55729">
    <property type="entry name" value="Acyl-CoA N-acyltransferases (Nat)"/>
    <property type="match status" value="1"/>
</dbReference>
<organism evidence="2 3">
    <name type="scientific">Actinoplanes philippinensis</name>
    <dbReference type="NCBI Taxonomy" id="35752"/>
    <lineage>
        <taxon>Bacteria</taxon>
        <taxon>Bacillati</taxon>
        <taxon>Actinomycetota</taxon>
        <taxon>Actinomycetes</taxon>
        <taxon>Micromonosporales</taxon>
        <taxon>Micromonosporaceae</taxon>
        <taxon>Actinoplanes</taxon>
    </lineage>
</organism>
<dbReference type="InterPro" id="IPR031165">
    <property type="entry name" value="GNAT_YJDJ"/>
</dbReference>
<protein>
    <recommendedName>
        <fullName evidence="1">N-acetyltransferase domain-containing protein</fullName>
    </recommendedName>
</protein>
<dbReference type="Pfam" id="PF14542">
    <property type="entry name" value="Acetyltransf_CG"/>
    <property type="match status" value="1"/>
</dbReference>
<dbReference type="CDD" id="cd04301">
    <property type="entry name" value="NAT_SF"/>
    <property type="match status" value="1"/>
</dbReference>
<keyword evidence="3" id="KW-1185">Reference proteome</keyword>
<feature type="domain" description="N-acetyltransferase" evidence="1">
    <location>
        <begin position="10"/>
        <end position="96"/>
    </location>
</feature>
<dbReference type="InterPro" id="IPR045057">
    <property type="entry name" value="Gcn5-rel_NAT"/>
</dbReference>
<sequence>MTRVSDYLVRDNSAEHRFELVVDGEVGALATYRARDGVVNILHTETAPRMRGRGLAGELARQTLDQIRERGDRVIPSCPFFAKWIGEHPEYQDLVVTR</sequence>
<dbReference type="PROSITE" id="PS51729">
    <property type="entry name" value="GNAT_YJDJ"/>
    <property type="match status" value="1"/>
</dbReference>
<reference evidence="2 3" key="1">
    <citation type="submission" date="2016-10" db="EMBL/GenBank/DDBJ databases">
        <authorList>
            <person name="de Groot N.N."/>
        </authorList>
    </citation>
    <scope>NUCLEOTIDE SEQUENCE [LARGE SCALE GENOMIC DNA]</scope>
    <source>
        <strain evidence="2 3">DSM 43019</strain>
    </source>
</reference>
<gene>
    <name evidence="2" type="ORF">SAMN05421541_105138</name>
</gene>
<dbReference type="Gene3D" id="3.40.630.30">
    <property type="match status" value="1"/>
</dbReference>
<dbReference type="STRING" id="35752.SAMN05421541_105138"/>
<proteinExistence type="predicted"/>
<dbReference type="PANTHER" id="PTHR31435:SF10">
    <property type="entry name" value="BSR4717 PROTEIN"/>
    <property type="match status" value="1"/>
</dbReference>